<evidence type="ECO:0000313" key="2">
    <source>
        <dbReference type="Proteomes" id="UP000192610"/>
    </source>
</evidence>
<gene>
    <name evidence="1" type="ORF">A4H97_10985</name>
</gene>
<reference evidence="2" key="1">
    <citation type="submission" date="2016-04" db="EMBL/GenBank/DDBJ databases">
        <authorList>
            <person name="Chen L."/>
            <person name="Zhuang W."/>
            <person name="Wang G."/>
        </authorList>
    </citation>
    <scope>NUCLEOTIDE SEQUENCE [LARGE SCALE GENOMIC DNA]</scope>
    <source>
        <strain evidence="2">17621</strain>
    </source>
</reference>
<comment type="caution">
    <text evidence="1">The sequence shown here is derived from an EMBL/GenBank/DDBJ whole genome shotgun (WGS) entry which is preliminary data.</text>
</comment>
<keyword evidence="2" id="KW-1185">Reference proteome</keyword>
<proteinExistence type="predicted"/>
<accession>A0A1V9EFZ0</accession>
<sequence length="83" mass="9453">MYVKSKKLSKVNKKALDKGCVFLTIEKLIGNPMKKLSCLLRSTELNDNKKATYKVAHHYFFHNSTPELCLFAPIGYTGYSYAC</sequence>
<protein>
    <submittedName>
        <fullName evidence="1">Uncharacterized protein</fullName>
    </submittedName>
</protein>
<dbReference type="AlphaFoldDB" id="A0A1V9EFZ0"/>
<name>A0A1V9EFZ0_9BACT</name>
<dbReference type="EMBL" id="LVXG01000034">
    <property type="protein sequence ID" value="OQP44874.1"/>
    <property type="molecule type" value="Genomic_DNA"/>
</dbReference>
<evidence type="ECO:0000313" key="1">
    <source>
        <dbReference type="EMBL" id="OQP44874.1"/>
    </source>
</evidence>
<dbReference type="Proteomes" id="UP000192610">
    <property type="component" value="Unassembled WGS sequence"/>
</dbReference>
<organism evidence="1 2">
    <name type="scientific">Niastella yeongjuensis</name>
    <dbReference type="NCBI Taxonomy" id="354355"/>
    <lineage>
        <taxon>Bacteria</taxon>
        <taxon>Pseudomonadati</taxon>
        <taxon>Bacteroidota</taxon>
        <taxon>Chitinophagia</taxon>
        <taxon>Chitinophagales</taxon>
        <taxon>Chitinophagaceae</taxon>
        <taxon>Niastella</taxon>
    </lineage>
</organism>